<dbReference type="Gene3D" id="1.10.10.10">
    <property type="entry name" value="Winged helix-like DNA-binding domain superfamily/Winged helix DNA-binding domain"/>
    <property type="match status" value="1"/>
</dbReference>
<dbReference type="GO" id="GO:0005524">
    <property type="term" value="F:ATP binding"/>
    <property type="evidence" value="ECO:0007669"/>
    <property type="project" value="UniProtKB-KW"/>
</dbReference>
<dbReference type="PRINTS" id="PR00038">
    <property type="entry name" value="HTHLUXR"/>
</dbReference>
<dbReference type="Gene3D" id="1.25.40.10">
    <property type="entry name" value="Tetratricopeptide repeat domain"/>
    <property type="match status" value="1"/>
</dbReference>
<dbReference type="SUPFAM" id="SSF52540">
    <property type="entry name" value="P-loop containing nucleoside triphosphate hydrolases"/>
    <property type="match status" value="1"/>
</dbReference>
<dbReference type="Proteomes" id="UP000294257">
    <property type="component" value="Unassembled WGS sequence"/>
</dbReference>
<dbReference type="SMART" id="SM00421">
    <property type="entry name" value="HTH_LUXR"/>
    <property type="match status" value="1"/>
</dbReference>
<evidence type="ECO:0000256" key="2">
    <source>
        <dbReference type="ARBA" id="ARBA00022840"/>
    </source>
</evidence>
<dbReference type="EMBL" id="SGWQ01000009">
    <property type="protein sequence ID" value="RZS34373.1"/>
    <property type="molecule type" value="Genomic_DNA"/>
</dbReference>
<dbReference type="GO" id="GO:0006355">
    <property type="term" value="P:regulation of DNA-templated transcription"/>
    <property type="evidence" value="ECO:0007669"/>
    <property type="project" value="InterPro"/>
</dbReference>
<dbReference type="SMART" id="SM00382">
    <property type="entry name" value="AAA"/>
    <property type="match status" value="1"/>
</dbReference>
<dbReference type="InterPro" id="IPR000792">
    <property type="entry name" value="Tscrpt_reg_LuxR_C"/>
</dbReference>
<sequence length="861" mass="91520">MGVIGRDAEFSALDSAVRAAVGGRGRLVMLRGEPGAGGTALLNATAERAVAAGLRVVRLDAAPAGRHTPFALVGQGTAVASGLELAEAARALLSEWTADGPVAVLMDDLHHADDESILVLREIARELPHSPALLVTWHRTGTGRLETLEKTAEVHDVGPLDRETAHALVANLVREPSEEFLRLCDGASGNPWLLTALAEATGLSGAFARRVTARVAELGGPLARAAAVLDDQSTVDNLAAVLGSTPIDVVPVVDDLVAAGLVHEDGGVLRFHHDLVRAALCDTSSGLRRHVAHVLSRRHAPPSAIAAQLADAPGGVDSWTLDWLREHAEPLAKRPTPAALRLLADAVPALGPGDPRQLPLRAAHAEALLWSGRFDDASRTAHAVLAARPDADTRLTARMTLGALSVLRADTTALEQLDAARAEGPLPPRLAALAAFCCLQNGDFQGMGECVAAAQGSDDPLVEVYLLQCEAAPLVVTRQNTKAIEVLDRIDALLETTVYDRGQWLVAKLQRAGVLDTEGDLGVREVIAEARPVALELGGVALAWLYATSALFEWKRGEWDATLAEIDEAFTLPDLYGLDRMLRSIAAMIHLNRGDIDTARAHAATIQRDGHEVRGVAAFYEQIPTMLRALMAHLDGRDDEALTIARQFADGGVGVHSGFAVTAVGTNLVRIAVAANDLELARRLVDQMAQTISDDSRGFQSVLRYCRGLVDGDVVLLREVQREFTEQHNPMATARVAQDVAMVLAASGHKDDAKTAYDAALSAYAGVDATGAIQQADAAMRATGVRRGVRGKRSRPKQGWDSLTDAEQRVAELVAQGRTNSEIAGRLFISPRTVQSHVSRILRKLGFSSRVEIATGFGQRG</sequence>
<dbReference type="PROSITE" id="PS50043">
    <property type="entry name" value="HTH_LUXR_2"/>
    <property type="match status" value="1"/>
</dbReference>
<evidence type="ECO:0000259" key="3">
    <source>
        <dbReference type="PROSITE" id="PS50043"/>
    </source>
</evidence>
<dbReference type="Pfam" id="PF00196">
    <property type="entry name" value="GerE"/>
    <property type="match status" value="1"/>
</dbReference>
<evidence type="ECO:0000313" key="5">
    <source>
        <dbReference type="Proteomes" id="UP000294257"/>
    </source>
</evidence>
<organism evidence="4 5">
    <name type="scientific">Herbihabitans rhizosphaerae</name>
    <dbReference type="NCBI Taxonomy" id="1872711"/>
    <lineage>
        <taxon>Bacteria</taxon>
        <taxon>Bacillati</taxon>
        <taxon>Actinomycetota</taxon>
        <taxon>Actinomycetes</taxon>
        <taxon>Pseudonocardiales</taxon>
        <taxon>Pseudonocardiaceae</taxon>
        <taxon>Herbihabitans</taxon>
    </lineage>
</organism>
<dbReference type="InterPro" id="IPR016032">
    <property type="entry name" value="Sig_transdc_resp-reg_C-effctor"/>
</dbReference>
<keyword evidence="1" id="KW-0547">Nucleotide-binding</keyword>
<dbReference type="PROSITE" id="PS00622">
    <property type="entry name" value="HTH_LUXR_1"/>
    <property type="match status" value="1"/>
</dbReference>
<dbReference type="SUPFAM" id="SSF46894">
    <property type="entry name" value="C-terminal effector domain of the bipartite response regulators"/>
    <property type="match status" value="1"/>
</dbReference>
<feature type="domain" description="HTH luxR-type" evidence="3">
    <location>
        <begin position="796"/>
        <end position="861"/>
    </location>
</feature>
<dbReference type="PANTHER" id="PTHR16305:SF28">
    <property type="entry name" value="GUANYLATE CYCLASE DOMAIN-CONTAINING PROTEIN"/>
    <property type="match status" value="1"/>
</dbReference>
<accession>A0A4Q7KGI4</accession>
<dbReference type="GO" id="GO:0005737">
    <property type="term" value="C:cytoplasm"/>
    <property type="evidence" value="ECO:0007669"/>
    <property type="project" value="TreeGrafter"/>
</dbReference>
<keyword evidence="5" id="KW-1185">Reference proteome</keyword>
<dbReference type="InterPro" id="IPR011990">
    <property type="entry name" value="TPR-like_helical_dom_sf"/>
</dbReference>
<dbReference type="Pfam" id="PF13191">
    <property type="entry name" value="AAA_16"/>
    <property type="match status" value="1"/>
</dbReference>
<dbReference type="PANTHER" id="PTHR16305">
    <property type="entry name" value="TESTICULAR SOLUBLE ADENYLYL CYCLASE"/>
    <property type="match status" value="1"/>
</dbReference>
<dbReference type="CDD" id="cd06170">
    <property type="entry name" value="LuxR_C_like"/>
    <property type="match status" value="1"/>
</dbReference>
<protein>
    <submittedName>
        <fullName evidence="4">AAA ATPase-like protein</fullName>
    </submittedName>
</protein>
<reference evidence="4 5" key="1">
    <citation type="submission" date="2019-02" db="EMBL/GenBank/DDBJ databases">
        <title>Genomic Encyclopedia of Type Strains, Phase IV (KMG-IV): sequencing the most valuable type-strain genomes for metagenomic binning, comparative biology and taxonomic classification.</title>
        <authorList>
            <person name="Goeker M."/>
        </authorList>
    </citation>
    <scope>NUCLEOTIDE SEQUENCE [LARGE SCALE GENOMIC DNA]</scope>
    <source>
        <strain evidence="4 5">DSM 101727</strain>
    </source>
</reference>
<dbReference type="InterPro" id="IPR003593">
    <property type="entry name" value="AAA+_ATPase"/>
</dbReference>
<name>A0A4Q7KGI4_9PSEU</name>
<dbReference type="GO" id="GO:0004016">
    <property type="term" value="F:adenylate cyclase activity"/>
    <property type="evidence" value="ECO:0007669"/>
    <property type="project" value="TreeGrafter"/>
</dbReference>
<proteinExistence type="predicted"/>
<evidence type="ECO:0000313" key="4">
    <source>
        <dbReference type="EMBL" id="RZS34373.1"/>
    </source>
</evidence>
<dbReference type="InterPro" id="IPR036388">
    <property type="entry name" value="WH-like_DNA-bd_sf"/>
</dbReference>
<dbReference type="InterPro" id="IPR027417">
    <property type="entry name" value="P-loop_NTPase"/>
</dbReference>
<keyword evidence="2" id="KW-0067">ATP-binding</keyword>
<dbReference type="RefSeq" id="WP_130346769.1">
    <property type="nucleotide sequence ID" value="NZ_SGWQ01000009.1"/>
</dbReference>
<dbReference type="OrthoDB" id="8482304at2"/>
<dbReference type="AlphaFoldDB" id="A0A4Q7KGI4"/>
<dbReference type="InterPro" id="IPR041664">
    <property type="entry name" value="AAA_16"/>
</dbReference>
<comment type="caution">
    <text evidence="4">The sequence shown here is derived from an EMBL/GenBank/DDBJ whole genome shotgun (WGS) entry which is preliminary data.</text>
</comment>
<gene>
    <name evidence="4" type="ORF">EV193_109160</name>
</gene>
<evidence type="ECO:0000256" key="1">
    <source>
        <dbReference type="ARBA" id="ARBA00022741"/>
    </source>
</evidence>
<dbReference type="GO" id="GO:0003677">
    <property type="term" value="F:DNA binding"/>
    <property type="evidence" value="ECO:0007669"/>
    <property type="project" value="InterPro"/>
</dbReference>